<comment type="caution">
    <text evidence="3">The sequence shown here is derived from an EMBL/GenBank/DDBJ whole genome shotgun (WGS) entry which is preliminary data.</text>
</comment>
<evidence type="ECO:0000259" key="2">
    <source>
        <dbReference type="Pfam" id="PF13529"/>
    </source>
</evidence>
<sequence length="255" mass="29437">MKSEKLQYKVNFVKIVSFLLLITAFFILWKVIDNQYIAKAAGRKESKTVINSKDNVSKVKQCLEVPLIMQEPELARGCEVTSLAMLLQYMNIDVDKMELSKRMKYVPFIDEDGQRGNMHEGFVGDMETFDNDGLGVYVEPIIDLAEKYVSPERIINLTGKSMKDLYNQIDQGHPVWVINNSSFQVLSSDEFETWNTKIGEMQVTYNQHSVIITGYDDNFIYINDPLYPEANQKINRINFEEAWKQMGSQAMTIKK</sequence>
<organism evidence="3 4">
    <name type="scientific">Clostridium argentinense CDC 2741</name>
    <dbReference type="NCBI Taxonomy" id="1418104"/>
    <lineage>
        <taxon>Bacteria</taxon>
        <taxon>Bacillati</taxon>
        <taxon>Bacillota</taxon>
        <taxon>Clostridia</taxon>
        <taxon>Eubacteriales</taxon>
        <taxon>Clostridiaceae</taxon>
        <taxon>Clostridium</taxon>
    </lineage>
</organism>
<dbReference type="Pfam" id="PF13529">
    <property type="entry name" value="Peptidase_C39_2"/>
    <property type="match status" value="1"/>
</dbReference>
<evidence type="ECO:0000256" key="1">
    <source>
        <dbReference type="SAM" id="Phobius"/>
    </source>
</evidence>
<dbReference type="AlphaFoldDB" id="A0A0C1R6U1"/>
<proteinExistence type="predicted"/>
<accession>A0A0C1R6U1</accession>
<dbReference type="InterPro" id="IPR039564">
    <property type="entry name" value="Peptidase_C39-like"/>
</dbReference>
<dbReference type="InterPro" id="IPR016997">
    <property type="entry name" value="UCP032442"/>
</dbReference>
<keyword evidence="1" id="KW-1133">Transmembrane helix</keyword>
<feature type="domain" description="Peptidase C39-like" evidence="2">
    <location>
        <begin position="63"/>
        <end position="225"/>
    </location>
</feature>
<gene>
    <name evidence="3" type="ORF">U732_1718</name>
</gene>
<evidence type="ECO:0000313" key="3">
    <source>
        <dbReference type="EMBL" id="KIE46216.1"/>
    </source>
</evidence>
<name>A0A0C1R6U1_9CLOT</name>
<keyword evidence="1" id="KW-0812">Transmembrane</keyword>
<dbReference type="PANTHER" id="PTHR37806">
    <property type="entry name" value="LMO0724 PROTEIN"/>
    <property type="match status" value="1"/>
</dbReference>
<dbReference type="OrthoDB" id="1164310at2"/>
<keyword evidence="1" id="KW-0472">Membrane</keyword>
<dbReference type="PANTHER" id="PTHR37806:SF1">
    <property type="entry name" value="PEPTIDASE C39-LIKE DOMAIN-CONTAINING PROTEIN"/>
    <property type="match status" value="1"/>
</dbReference>
<dbReference type="PIRSF" id="PIRSF032442">
    <property type="entry name" value="UCP032442"/>
    <property type="match status" value="1"/>
</dbReference>
<evidence type="ECO:0000313" key="4">
    <source>
        <dbReference type="Proteomes" id="UP000031366"/>
    </source>
</evidence>
<dbReference type="EMBL" id="AYSO01000017">
    <property type="protein sequence ID" value="KIE46216.1"/>
    <property type="molecule type" value="Genomic_DNA"/>
</dbReference>
<dbReference type="Proteomes" id="UP000031366">
    <property type="component" value="Unassembled WGS sequence"/>
</dbReference>
<keyword evidence="4" id="KW-1185">Reference proteome</keyword>
<dbReference type="CDD" id="cd02549">
    <property type="entry name" value="Peptidase_C39A"/>
    <property type="match status" value="1"/>
</dbReference>
<dbReference type="InterPro" id="IPR039563">
    <property type="entry name" value="Peptidase_C39_single_dom"/>
</dbReference>
<feature type="transmembrane region" description="Helical" evidence="1">
    <location>
        <begin position="12"/>
        <end position="32"/>
    </location>
</feature>
<protein>
    <submittedName>
        <fullName evidence="3">Peptidase C39 family protein</fullName>
    </submittedName>
</protein>
<dbReference type="STRING" id="29341.RSJ17_16920"/>
<reference evidence="3 4" key="1">
    <citation type="journal article" date="2015" name="Infect. Genet. Evol.">
        <title>Genomic sequences of six botulinum neurotoxin-producing strains representing three clostridial species illustrate the mobility and diversity of botulinum neurotoxin genes.</title>
        <authorList>
            <person name="Smith T.J."/>
            <person name="Hill K.K."/>
            <person name="Xie G."/>
            <person name="Foley B.T."/>
            <person name="Williamson C.H."/>
            <person name="Foster J.T."/>
            <person name="Johnson S.L."/>
            <person name="Chertkov O."/>
            <person name="Teshima H."/>
            <person name="Gibbons H.S."/>
            <person name="Johnsky L.A."/>
            <person name="Karavis M.A."/>
            <person name="Smith L.A."/>
        </authorList>
    </citation>
    <scope>NUCLEOTIDE SEQUENCE [LARGE SCALE GENOMIC DNA]</scope>
    <source>
        <strain evidence="3 4">CDC 2741</strain>
    </source>
</reference>
<dbReference type="Gene3D" id="3.90.70.10">
    <property type="entry name" value="Cysteine proteinases"/>
    <property type="match status" value="1"/>
</dbReference>